<sequence>MLFFEVFDQLSNLPKHLEDVFKEVKVERVAVSKSKSEIRIYMESNRIIKRNIIKKMEYQLQKQLFSSTSNMVILQESYILSAQYTPENLFNVYKDSILEEVRERSIIEYNIFELSEIRFEDNNLIFCCEDNFLVRKVSGEITSYLTMLYRERFHIDIRVCFEYYEPVKEEETEEYQYEYVQILNENKKSGRKEDSKEEQAKADDAAADAYAKELMEKEIGYTAEFAASKENTHQMKPNESKRNEENGKGANKNFNKSDFQNKNTYDKSKSSYKKSVNDPDIIYGKSFEGDSIPISDIQDEIGEVVIRGKIINVESRELRNEKTIIIFSITDFTDSIQGKIFVKTEEAPELLSAVKRGKFIKLKGMALLDKYDREIAIGSIVGIKTISDFTSARQDTSGEKRVELHAHTMMSDMDAVVDVKDLVKRAFAWGHKAVAITDHGVVQSFPEANHALNKKDYPESEWDRLKEFKVIYGVEAYLVDDLKEVVVNEKGQDLDDSYVVFDIETTGFGPVKDKIIEIGAVKVVEGKIVDQFSTFINPEVPIPYEIIDLTGINDEMVMDYPTIDIILPQFLEFCKGCALVAHNASFDVSFIAKKSEELGIKTDFTVIDTVGLARILLPELNRYKLNIVAKALDISLENHHRAVDDAGATAEIFVKFVAMLREQGVQFINEINKLGKLSADAIKKMPTYHAIILVQNDIGRVNLYKLISQSHIEYYSKRPRIPKSLFLENREGLLIGSACEAGELYQALLREQPPEEITRLVNFYDYLEIQPLGNNEFMLHSDKININSREELMEMNRKIVSLGEEFNKPVVATCDVHFMDPEDEVYRRIILAGKGFKDADNQAPLYFRTTEEMLEEFTYLGKEKAMEVVITNTNKIADMIEKISPVRPDKCPPVIEDSDKTLREICYNKAHSMYGPNLPKQVEQRLEHELHSIITNGFAVMYIIAQKLVWKSNEDGYLVGSRGSVGSSFVATMAGITEVNPLAAHYYCTNCFYSDFESEEVRKYAGSSGCDMPDKNCPVCGQPLSKDGHDIPFETFLGFNGDKEPDIDLNFSGEYQSKAHDYTEVIFGEGHTFRAGTIGTLADKTAYGYVLKYNEERGTHKRRAEIDRIASGCVGVRRTTGQHPGGIIVLPHGEKIYSFTPVQRPANDMNTKTITTHFDYHSIDHNLLKLDILGHDDPTMIRMLEDLTGVDAKTIRLDEQKVLSLFDNLSALGIRPEDIGGCDLGCLGIPEFGTDFVMQMLRDTKPKTFSDLVRISGLSHGTDVWLNNAQTLIAEGKCTLSTAICTRDDIMTYLINEGVDSGHSFKIMESVRKGKGLTQEMEEEMLANNIPEWYIWSCKRIKYMFPKAHAAAYVMMAFRIAYFKVYYPLAYYAAYFSIRASAFNYELMCLGRERLEYYMADYKRRSNELTKKEQDVLKDMRIVQEMYARGFDFMPIDIYKAKAHHFQIVGDNKLMPSLSTIDGLGDKAADAVVEAVAEGPFLSRDDFRSRCKVSSTVVDLMADLGLLGDLPISNQISLMDFLK</sequence>
<evidence type="ECO:0000256" key="5">
    <source>
        <dbReference type="ARBA" id="ARBA00022695"/>
    </source>
</evidence>
<dbReference type="Pfam" id="PF01336">
    <property type="entry name" value="tRNA_anti-codon"/>
    <property type="match status" value="1"/>
</dbReference>
<evidence type="ECO:0000256" key="6">
    <source>
        <dbReference type="ARBA" id="ARBA00022705"/>
    </source>
</evidence>
<dbReference type="SUPFAM" id="SSF53098">
    <property type="entry name" value="Ribonuclease H-like"/>
    <property type="match status" value="1"/>
</dbReference>
<dbReference type="HAMAP" id="MF_00356">
    <property type="entry name" value="DNApol_PolC"/>
    <property type="match status" value="1"/>
</dbReference>
<dbReference type="InterPro" id="IPR013520">
    <property type="entry name" value="Ribonucl_H"/>
</dbReference>
<evidence type="ECO:0000259" key="15">
    <source>
        <dbReference type="SMART" id="SM00479"/>
    </source>
</evidence>
<dbReference type="GO" id="GO:0003677">
    <property type="term" value="F:DNA binding"/>
    <property type="evidence" value="ECO:0007669"/>
    <property type="project" value="UniProtKB-UniRule"/>
</dbReference>
<feature type="region of interest" description="Disordered" evidence="14">
    <location>
        <begin position="226"/>
        <end position="273"/>
    </location>
</feature>
<dbReference type="InterPro" id="IPR036397">
    <property type="entry name" value="RNaseH_sf"/>
</dbReference>
<dbReference type="Pfam" id="PF14579">
    <property type="entry name" value="HHH_6"/>
    <property type="match status" value="1"/>
</dbReference>
<evidence type="ECO:0000256" key="14">
    <source>
        <dbReference type="SAM" id="MobiDB-lite"/>
    </source>
</evidence>
<dbReference type="InterPro" id="IPR044923">
    <property type="entry name" value="PolC_middle_finger_sf"/>
</dbReference>
<dbReference type="InterPro" id="IPR028112">
    <property type="entry name" value="DNA_PolC-type_N_I"/>
</dbReference>
<dbReference type="InterPro" id="IPR003141">
    <property type="entry name" value="Pol/His_phosphatase_N"/>
</dbReference>
<feature type="compositionally biased region" description="Basic and acidic residues" evidence="14">
    <location>
        <begin position="230"/>
        <end position="247"/>
    </location>
</feature>
<dbReference type="InterPro" id="IPR012340">
    <property type="entry name" value="NA-bd_OB-fold"/>
</dbReference>
<dbReference type="PANTHER" id="PTHR32294:SF5">
    <property type="entry name" value="DNA POLYMERASE III POLC-TYPE"/>
    <property type="match status" value="1"/>
</dbReference>
<dbReference type="SMART" id="SM00481">
    <property type="entry name" value="POLIIIAc"/>
    <property type="match status" value="1"/>
</dbReference>
<dbReference type="GO" id="GO:0003887">
    <property type="term" value="F:DNA-directed DNA polymerase activity"/>
    <property type="evidence" value="ECO:0007669"/>
    <property type="project" value="UniProtKB-UniRule"/>
</dbReference>
<feature type="domain" description="Exonuclease" evidence="15">
    <location>
        <begin position="497"/>
        <end position="662"/>
    </location>
</feature>
<evidence type="ECO:0000256" key="9">
    <source>
        <dbReference type="ARBA" id="ARBA00022839"/>
    </source>
</evidence>
<dbReference type="STRING" id="1527.SAMN04489757_1432"/>
<dbReference type="InterPro" id="IPR029460">
    <property type="entry name" value="DNAPol_HHH"/>
</dbReference>
<dbReference type="PANTHER" id="PTHR32294">
    <property type="entry name" value="DNA POLYMERASE III SUBUNIT ALPHA"/>
    <property type="match status" value="1"/>
</dbReference>
<keyword evidence="9 13" id="KW-0269">Exonuclease</keyword>
<evidence type="ECO:0000313" key="18">
    <source>
        <dbReference type="Proteomes" id="UP000198806"/>
    </source>
</evidence>
<feature type="domain" description="Polymerase/histidinol phosphatase N-terminal" evidence="16">
    <location>
        <begin position="402"/>
        <end position="480"/>
    </location>
</feature>
<keyword evidence="3 13" id="KW-0963">Cytoplasm</keyword>
<dbReference type="CDD" id="cd04484">
    <property type="entry name" value="polC_OBF"/>
    <property type="match status" value="1"/>
</dbReference>
<dbReference type="FunFam" id="3.30.420.10:FF:000045">
    <property type="entry name" value="3'-5' exonuclease DinG"/>
    <property type="match status" value="1"/>
</dbReference>
<proteinExistence type="inferred from homology"/>
<dbReference type="InterPro" id="IPR004805">
    <property type="entry name" value="DnaE2/DnaE/PolC"/>
</dbReference>
<evidence type="ECO:0000259" key="16">
    <source>
        <dbReference type="SMART" id="SM00481"/>
    </source>
</evidence>
<evidence type="ECO:0000256" key="12">
    <source>
        <dbReference type="ARBA" id="ARBA00049244"/>
    </source>
</evidence>
<dbReference type="Gene3D" id="1.10.150.870">
    <property type="match status" value="1"/>
</dbReference>
<dbReference type="NCBIfam" id="NF001688">
    <property type="entry name" value="PRK00448.1"/>
    <property type="match status" value="1"/>
</dbReference>
<dbReference type="InterPro" id="IPR012337">
    <property type="entry name" value="RNaseH-like_sf"/>
</dbReference>
<comment type="function">
    <text evidence="1 13">Required for replicative DNA synthesis. This DNA polymerase also exhibits 3' to 5' exonuclease activity.</text>
</comment>
<dbReference type="GO" id="GO:0006261">
    <property type="term" value="P:DNA-templated DNA replication"/>
    <property type="evidence" value="ECO:0007669"/>
    <property type="project" value="UniProtKB-UniRule"/>
</dbReference>
<dbReference type="InterPro" id="IPR011708">
    <property type="entry name" value="DNA_pol3_alpha_NTPase_dom"/>
</dbReference>
<keyword evidence="4 13" id="KW-0808">Transferase</keyword>
<comment type="similarity">
    <text evidence="13">Belongs to the DNA polymerase type-C family. PolC subfamily.</text>
</comment>
<reference evidence="17 18" key="1">
    <citation type="submission" date="2016-10" db="EMBL/GenBank/DDBJ databases">
        <authorList>
            <person name="de Groot N.N."/>
        </authorList>
    </citation>
    <scope>NUCLEOTIDE SEQUENCE [LARGE SCALE GENOMIC DNA]</scope>
    <source>
        <strain evidence="17 18">DSM 1283</strain>
    </source>
</reference>
<evidence type="ECO:0000256" key="7">
    <source>
        <dbReference type="ARBA" id="ARBA00022722"/>
    </source>
</evidence>
<keyword evidence="18" id="KW-1185">Reference proteome</keyword>
<keyword evidence="7 13" id="KW-0540">Nuclease</keyword>
<dbReference type="Pfam" id="PF00929">
    <property type="entry name" value="RNase_T"/>
    <property type="match status" value="1"/>
</dbReference>
<feature type="compositionally biased region" description="Polar residues" evidence="14">
    <location>
        <begin position="252"/>
        <end position="263"/>
    </location>
</feature>
<dbReference type="CDD" id="cd07435">
    <property type="entry name" value="PHP_PolIIIA_POLC"/>
    <property type="match status" value="1"/>
</dbReference>
<protein>
    <recommendedName>
        <fullName evidence="13">DNA polymerase III PolC-type</fullName>
        <shortName evidence="13">PolIII</shortName>
        <ecNumber evidence="13">2.7.7.7</ecNumber>
    </recommendedName>
</protein>
<dbReference type="GO" id="GO:0008408">
    <property type="term" value="F:3'-5' exonuclease activity"/>
    <property type="evidence" value="ECO:0007669"/>
    <property type="project" value="UniProtKB-UniRule"/>
</dbReference>
<dbReference type="InterPro" id="IPR006308">
    <property type="entry name" value="Pol_III_a_PolC-type_gram_pos"/>
</dbReference>
<dbReference type="InterPro" id="IPR004013">
    <property type="entry name" value="PHP_dom"/>
</dbReference>
<dbReference type="Gene3D" id="3.30.1900.20">
    <property type="match status" value="2"/>
</dbReference>
<dbReference type="Gene3D" id="1.10.150.700">
    <property type="entry name" value="PolC, middle finger domain"/>
    <property type="match status" value="2"/>
</dbReference>
<comment type="function">
    <text evidence="11">DNA polymerase III is a complex, multichain enzyme responsible for most of the replicative synthesis in bacteria. This DNA polymerase also exhibits 3' to 5' exonuclease activity. The alpha chain is the DNA polymerase.</text>
</comment>
<accession>A0A1I5ICY3</accession>
<dbReference type="Pfam" id="PF14480">
    <property type="entry name" value="DNA_pol3_a_NI"/>
    <property type="match status" value="1"/>
</dbReference>
<dbReference type="NCBIfam" id="TIGR00573">
    <property type="entry name" value="dnaq"/>
    <property type="match status" value="1"/>
</dbReference>
<keyword evidence="6 13" id="KW-0235">DNA replication</keyword>
<evidence type="ECO:0000256" key="1">
    <source>
        <dbReference type="ARBA" id="ARBA00003452"/>
    </source>
</evidence>
<dbReference type="Pfam" id="PF17657">
    <property type="entry name" value="DNA_pol3_finger"/>
    <property type="match status" value="1"/>
</dbReference>
<dbReference type="Pfam" id="PF02811">
    <property type="entry name" value="PHP"/>
    <property type="match status" value="1"/>
</dbReference>
<dbReference type="SMART" id="SM00479">
    <property type="entry name" value="EXOIII"/>
    <property type="match status" value="1"/>
</dbReference>
<evidence type="ECO:0000256" key="13">
    <source>
        <dbReference type="HAMAP-Rule" id="MF_00356"/>
    </source>
</evidence>
<dbReference type="Gene3D" id="2.40.50.140">
    <property type="entry name" value="Nucleic acid-binding proteins"/>
    <property type="match status" value="1"/>
</dbReference>
<dbReference type="EMBL" id="FOWD01000043">
    <property type="protein sequence ID" value="SFO58467.1"/>
    <property type="molecule type" value="Genomic_DNA"/>
</dbReference>
<dbReference type="CDD" id="cd06127">
    <property type="entry name" value="DEDDh"/>
    <property type="match status" value="1"/>
</dbReference>
<dbReference type="Gene3D" id="3.30.420.10">
    <property type="entry name" value="Ribonuclease H-like superfamily/Ribonuclease H"/>
    <property type="match status" value="1"/>
</dbReference>
<comment type="catalytic activity">
    <reaction evidence="12 13">
        <text>DNA(n) + a 2'-deoxyribonucleoside 5'-triphosphate = DNA(n+1) + diphosphate</text>
        <dbReference type="Rhea" id="RHEA:22508"/>
        <dbReference type="Rhea" id="RHEA-COMP:17339"/>
        <dbReference type="Rhea" id="RHEA-COMP:17340"/>
        <dbReference type="ChEBI" id="CHEBI:33019"/>
        <dbReference type="ChEBI" id="CHEBI:61560"/>
        <dbReference type="ChEBI" id="CHEBI:173112"/>
        <dbReference type="EC" id="2.7.7.7"/>
    </reaction>
</comment>
<gene>
    <name evidence="13" type="primary">polC</name>
    <name evidence="17" type="ORF">SAMN04489757_1432</name>
</gene>
<comment type="subcellular location">
    <subcellularLocation>
        <location evidence="2 13">Cytoplasm</location>
    </subcellularLocation>
</comment>
<evidence type="ECO:0000256" key="3">
    <source>
        <dbReference type="ARBA" id="ARBA00022490"/>
    </source>
</evidence>
<dbReference type="Proteomes" id="UP000198806">
    <property type="component" value="Unassembled WGS sequence"/>
</dbReference>
<dbReference type="EC" id="2.7.7.7" evidence="13"/>
<evidence type="ECO:0000256" key="4">
    <source>
        <dbReference type="ARBA" id="ARBA00022679"/>
    </source>
</evidence>
<dbReference type="Gene3D" id="3.20.20.140">
    <property type="entry name" value="Metal-dependent hydrolases"/>
    <property type="match status" value="2"/>
</dbReference>
<keyword evidence="10 13" id="KW-0239">DNA-directed DNA polymerase</keyword>
<dbReference type="InterPro" id="IPR006054">
    <property type="entry name" value="DnaQ"/>
</dbReference>
<keyword evidence="8 13" id="KW-0378">Hydrolase</keyword>
<name>A0A1I5ICY3_9FIRM</name>
<dbReference type="InterPro" id="IPR004365">
    <property type="entry name" value="NA-bd_OB_tRNA"/>
</dbReference>
<evidence type="ECO:0000256" key="11">
    <source>
        <dbReference type="ARBA" id="ARBA00025611"/>
    </source>
</evidence>
<dbReference type="NCBIfam" id="TIGR01405">
    <property type="entry name" value="polC_Gram_pos"/>
    <property type="match status" value="1"/>
</dbReference>
<dbReference type="GO" id="GO:0005737">
    <property type="term" value="C:cytoplasm"/>
    <property type="evidence" value="ECO:0007669"/>
    <property type="project" value="UniProtKB-SubCell"/>
</dbReference>
<keyword evidence="5 13" id="KW-0548">Nucleotidyltransferase</keyword>
<evidence type="ECO:0000313" key="17">
    <source>
        <dbReference type="EMBL" id="SFO58467.1"/>
    </source>
</evidence>
<dbReference type="InterPro" id="IPR040982">
    <property type="entry name" value="DNA_pol3_finger"/>
</dbReference>
<dbReference type="Pfam" id="PF07733">
    <property type="entry name" value="DNA_pol3_alpha"/>
    <property type="match status" value="2"/>
</dbReference>
<evidence type="ECO:0000256" key="10">
    <source>
        <dbReference type="ARBA" id="ARBA00022932"/>
    </source>
</evidence>
<evidence type="ECO:0000256" key="2">
    <source>
        <dbReference type="ARBA" id="ARBA00004496"/>
    </source>
</evidence>
<organism evidence="17 18">
    <name type="scientific">Anaerocolumna aminovalerica</name>
    <dbReference type="NCBI Taxonomy" id="1527"/>
    <lineage>
        <taxon>Bacteria</taxon>
        <taxon>Bacillati</taxon>
        <taxon>Bacillota</taxon>
        <taxon>Clostridia</taxon>
        <taxon>Lachnospirales</taxon>
        <taxon>Lachnospiraceae</taxon>
        <taxon>Anaerocolumna</taxon>
    </lineage>
</organism>
<evidence type="ECO:0000256" key="8">
    <source>
        <dbReference type="ARBA" id="ARBA00022801"/>
    </source>
</evidence>